<dbReference type="Pfam" id="PF08241">
    <property type="entry name" value="Methyltransf_11"/>
    <property type="match status" value="1"/>
</dbReference>
<proteinExistence type="predicted"/>
<keyword evidence="3" id="KW-1185">Reference proteome</keyword>
<dbReference type="Gene3D" id="3.40.50.150">
    <property type="entry name" value="Vaccinia Virus protein VP39"/>
    <property type="match status" value="1"/>
</dbReference>
<dbReference type="InterPro" id="IPR029063">
    <property type="entry name" value="SAM-dependent_MTases_sf"/>
</dbReference>
<sequence length="239" mass="26144">MPLISYNATDAHAFAETRHLTGDALAAWRTAISHHVHPQTRLLDLGAGTGSWTQAFQTWWPQAQITAVEPSPAMRDHALVPTLAGHAADIPLPADSVDAVWLSTVIHHIPDLPAAAREIHRVLTPGGVVLIRTVFPGRHHDITLFRYFPEAAAALERYPSVTDVQDAFADFTTIALQPVPQKTADSLTDIAQTLRREAHTPLQLITDQAYADGLARLHKAARDSTTPVIDSLDLLVLRR</sequence>
<dbReference type="PANTHER" id="PTHR43591:SF24">
    <property type="entry name" value="2-METHOXY-6-POLYPRENYL-1,4-BENZOQUINOL METHYLASE, MITOCHONDRIAL"/>
    <property type="match status" value="1"/>
</dbReference>
<evidence type="ECO:0000313" key="2">
    <source>
        <dbReference type="EMBL" id="SNY45074.1"/>
    </source>
</evidence>
<organism evidence="2 3">
    <name type="scientific">Paractinoplanes atraurantiacus</name>
    <dbReference type="NCBI Taxonomy" id="1036182"/>
    <lineage>
        <taxon>Bacteria</taxon>
        <taxon>Bacillati</taxon>
        <taxon>Actinomycetota</taxon>
        <taxon>Actinomycetes</taxon>
        <taxon>Micromonosporales</taxon>
        <taxon>Micromonosporaceae</taxon>
        <taxon>Paractinoplanes</taxon>
    </lineage>
</organism>
<dbReference type="GO" id="GO:0008757">
    <property type="term" value="F:S-adenosylmethionine-dependent methyltransferase activity"/>
    <property type="evidence" value="ECO:0007669"/>
    <property type="project" value="InterPro"/>
</dbReference>
<dbReference type="EMBL" id="OBDY01000007">
    <property type="protein sequence ID" value="SNY45074.1"/>
    <property type="molecule type" value="Genomic_DNA"/>
</dbReference>
<dbReference type="SUPFAM" id="SSF53335">
    <property type="entry name" value="S-adenosyl-L-methionine-dependent methyltransferases"/>
    <property type="match status" value="1"/>
</dbReference>
<keyword evidence="2" id="KW-0489">Methyltransferase</keyword>
<reference evidence="2 3" key="1">
    <citation type="submission" date="2017-09" db="EMBL/GenBank/DDBJ databases">
        <authorList>
            <person name="Ehlers B."/>
            <person name="Leendertz F.H."/>
        </authorList>
    </citation>
    <scope>NUCLEOTIDE SEQUENCE [LARGE SCALE GENOMIC DNA]</scope>
    <source>
        <strain evidence="2 3">CGMCC 4.6857</strain>
    </source>
</reference>
<gene>
    <name evidence="2" type="ORF">SAMN05421748_107168</name>
</gene>
<evidence type="ECO:0000259" key="1">
    <source>
        <dbReference type="Pfam" id="PF08241"/>
    </source>
</evidence>
<name>A0A285IAQ0_9ACTN</name>
<dbReference type="InterPro" id="IPR013216">
    <property type="entry name" value="Methyltransf_11"/>
</dbReference>
<keyword evidence="2" id="KW-0808">Transferase</keyword>
<accession>A0A285IAQ0</accession>
<dbReference type="RefSeq" id="WP_097321349.1">
    <property type="nucleotide sequence ID" value="NZ_OBDY01000007.1"/>
</dbReference>
<evidence type="ECO:0000313" key="3">
    <source>
        <dbReference type="Proteomes" id="UP000219612"/>
    </source>
</evidence>
<dbReference type="CDD" id="cd02440">
    <property type="entry name" value="AdoMet_MTases"/>
    <property type="match status" value="1"/>
</dbReference>
<dbReference type="GO" id="GO:0032259">
    <property type="term" value="P:methylation"/>
    <property type="evidence" value="ECO:0007669"/>
    <property type="project" value="UniProtKB-KW"/>
</dbReference>
<dbReference type="Proteomes" id="UP000219612">
    <property type="component" value="Unassembled WGS sequence"/>
</dbReference>
<dbReference type="AlphaFoldDB" id="A0A285IAQ0"/>
<feature type="domain" description="Methyltransferase type 11" evidence="1">
    <location>
        <begin position="43"/>
        <end position="131"/>
    </location>
</feature>
<dbReference type="PANTHER" id="PTHR43591">
    <property type="entry name" value="METHYLTRANSFERASE"/>
    <property type="match status" value="1"/>
</dbReference>
<dbReference type="OrthoDB" id="3869604at2"/>
<protein>
    <submittedName>
        <fullName evidence="2">Methyltransferase domain-containing protein</fullName>
    </submittedName>
</protein>